<comment type="subcellular location">
    <subcellularLocation>
        <location evidence="1 6">Cell membrane</location>
        <topology evidence="1 6">Multi-pass membrane protein</topology>
    </subcellularLocation>
</comment>
<dbReference type="EMBL" id="CP046996">
    <property type="protein sequence ID" value="QHA01365.1"/>
    <property type="molecule type" value="Genomic_DNA"/>
</dbReference>
<feature type="transmembrane region" description="Helical" evidence="6">
    <location>
        <begin position="100"/>
        <end position="118"/>
    </location>
</feature>
<dbReference type="Proteomes" id="UP000430508">
    <property type="component" value="Chromosome"/>
</dbReference>
<evidence type="ECO:0000256" key="5">
    <source>
        <dbReference type="ARBA" id="ARBA00023136"/>
    </source>
</evidence>
<dbReference type="InterPro" id="IPR019264">
    <property type="entry name" value="DUF2179"/>
</dbReference>
<comment type="similarity">
    <text evidence="6">Belongs to the UPF0316 family.</text>
</comment>
<organism evidence="9 10">
    <name type="scientific">Dehalobacter restrictus</name>
    <dbReference type="NCBI Taxonomy" id="55583"/>
    <lineage>
        <taxon>Bacteria</taxon>
        <taxon>Bacillati</taxon>
        <taxon>Bacillota</taxon>
        <taxon>Clostridia</taxon>
        <taxon>Eubacteriales</taxon>
        <taxon>Desulfitobacteriaceae</taxon>
        <taxon>Dehalobacter</taxon>
    </lineage>
</organism>
<feature type="transmembrane region" description="Helical" evidence="6">
    <location>
        <begin position="42"/>
        <end position="62"/>
    </location>
</feature>
<dbReference type="Pfam" id="PF18955">
    <property type="entry name" value="DUF5698"/>
    <property type="match status" value="1"/>
</dbReference>
<name>A0A857DLV7_9FIRM</name>
<dbReference type="InterPro" id="IPR022930">
    <property type="entry name" value="UPF0316"/>
</dbReference>
<keyword evidence="4 6" id="KW-1133">Transmembrane helix</keyword>
<accession>A0A857DLV7</accession>
<dbReference type="GO" id="GO:0005886">
    <property type="term" value="C:plasma membrane"/>
    <property type="evidence" value="ECO:0007669"/>
    <property type="project" value="UniProtKB-SubCell"/>
</dbReference>
<feature type="domain" description="DUF2179" evidence="7">
    <location>
        <begin position="151"/>
        <end position="203"/>
    </location>
</feature>
<dbReference type="CDD" id="cd16381">
    <property type="entry name" value="YitT_C_like_1"/>
    <property type="match status" value="1"/>
</dbReference>
<dbReference type="NCBIfam" id="NF003194">
    <property type="entry name" value="PRK04164.1-5"/>
    <property type="match status" value="1"/>
</dbReference>
<dbReference type="AlphaFoldDB" id="A0A857DLV7"/>
<sequence>MSETAIQKNLEQHSRITLKWIIIISKNDPAEKRRLVIRMSQVVLFALMIMAINITYVSLTTVRFILVIKGLKEYASMLSMIEVLVYIAGLSIILKNLDSYWNIAAYCIGYGIGVYLGSRIEERLALGYMTAEVIVDSLDETLPKLLRKKGFGVTTWTGEGRDGKRLLMLVLAKRNRQKELLNIVNDSCPSAFIFFQEPKNFRGGFWAGRR</sequence>
<feature type="transmembrane region" description="Helical" evidence="6">
    <location>
        <begin position="74"/>
        <end position="94"/>
    </location>
</feature>
<dbReference type="PANTHER" id="PTHR40060">
    <property type="entry name" value="UPF0316 PROTEIN YEBE"/>
    <property type="match status" value="1"/>
</dbReference>
<proteinExistence type="inferred from homology"/>
<evidence type="ECO:0000256" key="1">
    <source>
        <dbReference type="ARBA" id="ARBA00004651"/>
    </source>
</evidence>
<keyword evidence="3 6" id="KW-0812">Transmembrane</keyword>
<protein>
    <recommendedName>
        <fullName evidence="6">UPF0316 protein GQ588_12300</fullName>
    </recommendedName>
</protein>
<dbReference type="HAMAP" id="MF_01515">
    <property type="entry name" value="UPF0316"/>
    <property type="match status" value="1"/>
</dbReference>
<evidence type="ECO:0000256" key="2">
    <source>
        <dbReference type="ARBA" id="ARBA00022475"/>
    </source>
</evidence>
<evidence type="ECO:0000313" key="9">
    <source>
        <dbReference type="EMBL" id="QHA01365.1"/>
    </source>
</evidence>
<dbReference type="Pfam" id="PF10035">
    <property type="entry name" value="DUF2179"/>
    <property type="match status" value="1"/>
</dbReference>
<evidence type="ECO:0000256" key="6">
    <source>
        <dbReference type="HAMAP-Rule" id="MF_01515"/>
    </source>
</evidence>
<keyword evidence="2 6" id="KW-1003">Cell membrane</keyword>
<gene>
    <name evidence="9" type="ORF">GQ588_12300</name>
</gene>
<evidence type="ECO:0000256" key="4">
    <source>
        <dbReference type="ARBA" id="ARBA00022989"/>
    </source>
</evidence>
<evidence type="ECO:0000313" key="10">
    <source>
        <dbReference type="Proteomes" id="UP000430508"/>
    </source>
</evidence>
<reference evidence="9 10" key="1">
    <citation type="submission" date="2019-12" db="EMBL/GenBank/DDBJ databases">
        <title>Sequence classification of anaerobic respiratory reductive dehalogenases: First we see many, then we see few.</title>
        <authorList>
            <person name="Molenda O."/>
            <person name="Puentes Jacome L.A."/>
            <person name="Cao X."/>
            <person name="Nesbo C.L."/>
            <person name="Tang S."/>
            <person name="Morson N."/>
            <person name="Patron J."/>
            <person name="Lomheim L."/>
            <person name="Wishart D.S."/>
            <person name="Edwards E.A."/>
        </authorList>
    </citation>
    <scope>NUCLEOTIDE SEQUENCE [LARGE SCALE GENOMIC DNA]</scope>
    <source>
        <strain evidence="9 10">12DCA</strain>
    </source>
</reference>
<evidence type="ECO:0000259" key="7">
    <source>
        <dbReference type="Pfam" id="PF10035"/>
    </source>
</evidence>
<evidence type="ECO:0000259" key="8">
    <source>
        <dbReference type="Pfam" id="PF18955"/>
    </source>
</evidence>
<dbReference type="InterPro" id="IPR044035">
    <property type="entry name" value="DUF5698"/>
</dbReference>
<feature type="domain" description="DUF5698" evidence="8">
    <location>
        <begin position="61"/>
        <end position="117"/>
    </location>
</feature>
<dbReference type="PANTHER" id="PTHR40060:SF1">
    <property type="entry name" value="UPF0316 PROTEIN YEBE"/>
    <property type="match status" value="1"/>
</dbReference>
<keyword evidence="5 6" id="KW-0472">Membrane</keyword>
<evidence type="ECO:0000256" key="3">
    <source>
        <dbReference type="ARBA" id="ARBA00022692"/>
    </source>
</evidence>